<dbReference type="Pfam" id="PF22600">
    <property type="entry name" value="MTPAP-like_central"/>
    <property type="match status" value="1"/>
</dbReference>
<comment type="function">
    <text evidence="8">Terminal nucleotidyltransferase that catalyzes preferentially the transfer of ATP and GTP on RNA 3' poly(A) tail creating a heterogeneous 3' poly(A) tail leading to mRNAs stabilization by protecting mRNAs from active deadenylation. Also functions as a catalytic subunit of a TRAMP-like complex which has a poly(A) RNA polymerase activity and is involved in a post-transcriptional quality control mechanism. Polyadenylation with short oligo(A) tails is required for the degradative activity of the exosome on several of its nuclear RNA substrates. Has no terminal uridylyltransferase activity, and does not play a role in replication-dependent histone mRNA degradation via uridylation.</text>
</comment>
<evidence type="ECO:0000259" key="17">
    <source>
        <dbReference type="Pfam" id="PF03828"/>
    </source>
</evidence>
<dbReference type="GO" id="GO:0031123">
    <property type="term" value="P:RNA 3'-end processing"/>
    <property type="evidence" value="ECO:0007669"/>
    <property type="project" value="TreeGrafter"/>
</dbReference>
<dbReference type="GO" id="GO:0070568">
    <property type="term" value="F:guanylyltransferase activity"/>
    <property type="evidence" value="ECO:0007669"/>
    <property type="project" value="UniProtKB-ARBA"/>
</dbReference>
<evidence type="ECO:0000256" key="9">
    <source>
        <dbReference type="ARBA" id="ARBA00063831"/>
    </source>
</evidence>
<dbReference type="Ensembl" id="ENSTRUT00000053535.2">
    <property type="protein sequence ID" value="ENSTRUP00000048223.2"/>
    <property type="gene ID" value="ENSTRUG00000006698.3"/>
</dbReference>
<evidence type="ECO:0000259" key="18">
    <source>
        <dbReference type="Pfam" id="PF22600"/>
    </source>
</evidence>
<evidence type="ECO:0000256" key="7">
    <source>
        <dbReference type="ARBA" id="ARBA00048830"/>
    </source>
</evidence>
<dbReference type="GO" id="GO:0005730">
    <property type="term" value="C:nucleolus"/>
    <property type="evidence" value="ECO:0007669"/>
    <property type="project" value="TreeGrafter"/>
</dbReference>
<comment type="similarity">
    <text evidence="2">Belongs to the DNA polymerase type-B-like family.</text>
</comment>
<dbReference type="GO" id="GO:0003729">
    <property type="term" value="F:mRNA binding"/>
    <property type="evidence" value="ECO:0007669"/>
    <property type="project" value="TreeGrafter"/>
</dbReference>
<dbReference type="FunFam" id="1.10.1410.10:FF:000003">
    <property type="entry name" value="non-canonical poly(A) RNA polymerase PAPD7"/>
    <property type="match status" value="1"/>
</dbReference>
<name>A0A3B5JUW7_TAKRU</name>
<reference evidence="19" key="3">
    <citation type="submission" date="2025-09" db="UniProtKB">
        <authorList>
            <consortium name="Ensembl"/>
        </authorList>
    </citation>
    <scope>IDENTIFICATION</scope>
</reference>
<dbReference type="SUPFAM" id="SSF81301">
    <property type="entry name" value="Nucleotidyltransferase"/>
    <property type="match status" value="1"/>
</dbReference>
<accession>A0A3B5JUW7</accession>
<evidence type="ECO:0000256" key="2">
    <source>
        <dbReference type="ARBA" id="ARBA00008593"/>
    </source>
</evidence>
<dbReference type="AlphaFoldDB" id="A0A3B5JUW7"/>
<dbReference type="EC" id="2.7.7.19" evidence="3"/>
<dbReference type="GO" id="GO:0043634">
    <property type="term" value="P:polyadenylation-dependent ncRNA catabolic process"/>
    <property type="evidence" value="ECO:0007669"/>
    <property type="project" value="TreeGrafter"/>
</dbReference>
<dbReference type="InterPro" id="IPR002058">
    <property type="entry name" value="PAP_assoc"/>
</dbReference>
<dbReference type="FunFam" id="3.30.460.10:FF:000006">
    <property type="entry name" value="non-canonical poly(A) RNA polymerase PAPD5"/>
    <property type="match status" value="1"/>
</dbReference>
<reference evidence="19" key="2">
    <citation type="submission" date="2025-08" db="UniProtKB">
        <authorList>
            <consortium name="Ensembl"/>
        </authorList>
    </citation>
    <scope>IDENTIFICATION</scope>
</reference>
<dbReference type="GO" id="GO:1990817">
    <property type="term" value="F:poly(A) RNA polymerase activity"/>
    <property type="evidence" value="ECO:0007669"/>
    <property type="project" value="UniProtKB-EC"/>
</dbReference>
<evidence type="ECO:0000256" key="4">
    <source>
        <dbReference type="ARBA" id="ARBA00022679"/>
    </source>
</evidence>
<dbReference type="PANTHER" id="PTHR23092:SF24">
    <property type="entry name" value="TERMINAL NUCLEOTIDYLTRANSFERASE 4A"/>
    <property type="match status" value="1"/>
</dbReference>
<dbReference type="GeneTree" id="ENSGT00940000157811"/>
<keyword evidence="4" id="KW-0808">Transferase</keyword>
<dbReference type="GO" id="GO:0046872">
    <property type="term" value="F:metal ion binding"/>
    <property type="evidence" value="ECO:0007669"/>
    <property type="project" value="UniProtKB-KW"/>
</dbReference>
<sequence>MDFFNFISPRPEEEAMRRDVVNRIERVIKDLWPTARVEIFGSFSTGLYLPTSDIDLVVFGKWDHPPLQELEQALKKRNVAGPYPIKVLDKATVPIIKLTDHETEVKVDISFNVETAVKAAQFIKSYLKKYTVLPPLIFVLKQFLLQRDLNEVFTGGIGSYSLILMAISFLQLHPRIDTRRTNINLGFLLIEFFELYGRDFNYMKTGIRVKNGGAYLSKEDMLKAMGSGNRPSMLCIEDPIQPGNDVGRSSYGILQVKQVFDFAYMVLSHGVSPLARAYPNKDTLGRIIKVSPEVLAYRDWTIKKWGTKQNTKLESLGNFGFVCFLELFCSCKCLNCSDVQLALPEGLTIPSLSECQFYRENLPSISVVHSHITQTAHVSQHTSSTSPLPSPLHHIQHPQVGGQQSHIFAMRSNSHGSLEPSKFSFKHNQGAGLQGQNHSQGNFSPQRRFNPAGHNPVPGLKNQQQYNRQTWRRRKRSSLPALNHMTGAT</sequence>
<dbReference type="InterPro" id="IPR054708">
    <property type="entry name" value="MTPAP-like_central"/>
</dbReference>
<evidence type="ECO:0000256" key="3">
    <source>
        <dbReference type="ARBA" id="ARBA00012388"/>
    </source>
</evidence>
<evidence type="ECO:0000256" key="5">
    <source>
        <dbReference type="ARBA" id="ARBA00022723"/>
    </source>
</evidence>
<evidence type="ECO:0000256" key="12">
    <source>
        <dbReference type="ARBA" id="ARBA00076531"/>
    </source>
</evidence>
<evidence type="ECO:0000256" key="8">
    <source>
        <dbReference type="ARBA" id="ARBA00054414"/>
    </source>
</evidence>
<keyword evidence="6" id="KW-0460">Magnesium</keyword>
<evidence type="ECO:0000313" key="20">
    <source>
        <dbReference type="Proteomes" id="UP000005226"/>
    </source>
</evidence>
<evidence type="ECO:0000256" key="14">
    <source>
        <dbReference type="ARBA" id="ARBA00082009"/>
    </source>
</evidence>
<feature type="domain" description="PAP-associated" evidence="17">
    <location>
        <begin position="184"/>
        <end position="244"/>
    </location>
</feature>
<comment type="catalytic activity">
    <reaction evidence="7">
        <text>RNA(n) + ATP = RNA(n)-3'-adenine ribonucleotide + diphosphate</text>
        <dbReference type="Rhea" id="RHEA:11332"/>
        <dbReference type="Rhea" id="RHEA-COMP:14527"/>
        <dbReference type="Rhea" id="RHEA-COMP:17347"/>
        <dbReference type="ChEBI" id="CHEBI:30616"/>
        <dbReference type="ChEBI" id="CHEBI:33019"/>
        <dbReference type="ChEBI" id="CHEBI:140395"/>
        <dbReference type="ChEBI" id="CHEBI:173115"/>
        <dbReference type="EC" id="2.7.7.19"/>
    </reaction>
</comment>
<feature type="compositionally biased region" description="Polar residues" evidence="16">
    <location>
        <begin position="434"/>
        <end position="447"/>
    </location>
</feature>
<evidence type="ECO:0000313" key="19">
    <source>
        <dbReference type="Ensembl" id="ENSTRUP00000048223.2"/>
    </source>
</evidence>
<evidence type="ECO:0000256" key="16">
    <source>
        <dbReference type="SAM" id="MobiDB-lite"/>
    </source>
</evidence>
<dbReference type="InterPro" id="IPR043519">
    <property type="entry name" value="NT_sf"/>
</dbReference>
<evidence type="ECO:0000256" key="11">
    <source>
        <dbReference type="ARBA" id="ARBA00076412"/>
    </source>
</evidence>
<evidence type="ECO:0000256" key="13">
    <source>
        <dbReference type="ARBA" id="ARBA00080076"/>
    </source>
</evidence>
<comment type="cofactor">
    <cofactor evidence="1">
        <name>Mn(2+)</name>
        <dbReference type="ChEBI" id="CHEBI:29035"/>
    </cofactor>
</comment>
<dbReference type="CDD" id="cd05402">
    <property type="entry name" value="NT_PAP_TUTase"/>
    <property type="match status" value="1"/>
</dbReference>
<gene>
    <name evidence="19" type="primary">LOC101077404</name>
</gene>
<organism evidence="19 20">
    <name type="scientific">Takifugu rubripes</name>
    <name type="common">Japanese pufferfish</name>
    <name type="synonym">Fugu rubripes</name>
    <dbReference type="NCBI Taxonomy" id="31033"/>
    <lineage>
        <taxon>Eukaryota</taxon>
        <taxon>Metazoa</taxon>
        <taxon>Chordata</taxon>
        <taxon>Craniata</taxon>
        <taxon>Vertebrata</taxon>
        <taxon>Euteleostomi</taxon>
        <taxon>Actinopterygii</taxon>
        <taxon>Neopterygii</taxon>
        <taxon>Teleostei</taxon>
        <taxon>Neoteleostei</taxon>
        <taxon>Acanthomorphata</taxon>
        <taxon>Eupercaria</taxon>
        <taxon>Tetraodontiformes</taxon>
        <taxon>Tetradontoidea</taxon>
        <taxon>Tetraodontidae</taxon>
        <taxon>Takifugu</taxon>
    </lineage>
</organism>
<evidence type="ECO:0000256" key="15">
    <source>
        <dbReference type="ARBA" id="ARBA00083848"/>
    </source>
</evidence>
<keyword evidence="5" id="KW-0479">Metal-binding</keyword>
<keyword evidence="20" id="KW-1185">Reference proteome</keyword>
<dbReference type="PANTHER" id="PTHR23092">
    <property type="entry name" value="POLY(A) RNA POLYMERASE"/>
    <property type="match status" value="1"/>
</dbReference>
<evidence type="ECO:0000256" key="6">
    <source>
        <dbReference type="ARBA" id="ARBA00022842"/>
    </source>
</evidence>
<dbReference type="InterPro" id="IPR045862">
    <property type="entry name" value="Trf4-like"/>
</dbReference>
<dbReference type="GO" id="GO:1905870">
    <property type="term" value="P:positive regulation of 3'-UTR-mediated mRNA stabilization"/>
    <property type="evidence" value="ECO:0007669"/>
    <property type="project" value="UniProtKB-ARBA"/>
</dbReference>
<reference evidence="19 20" key="1">
    <citation type="journal article" date="2011" name="Genome Biol. Evol.">
        <title>Integration of the genetic map and genome assembly of fugu facilitates insights into distinct features of genome evolution in teleosts and mammals.</title>
        <authorList>
            <person name="Kai W."/>
            <person name="Kikuchi K."/>
            <person name="Tohari S."/>
            <person name="Chew A.K."/>
            <person name="Tay A."/>
            <person name="Fujiwara A."/>
            <person name="Hosoya S."/>
            <person name="Suetake H."/>
            <person name="Naruse K."/>
            <person name="Brenner S."/>
            <person name="Suzuki Y."/>
            <person name="Venkatesh B."/>
        </authorList>
    </citation>
    <scope>NUCLEOTIDE SEQUENCE [LARGE SCALE GENOMIC DNA]</scope>
</reference>
<feature type="region of interest" description="Disordered" evidence="16">
    <location>
        <begin position="414"/>
        <end position="489"/>
    </location>
</feature>
<dbReference type="Proteomes" id="UP000005226">
    <property type="component" value="Chromosome 7"/>
</dbReference>
<evidence type="ECO:0000256" key="1">
    <source>
        <dbReference type="ARBA" id="ARBA00001936"/>
    </source>
</evidence>
<dbReference type="GO" id="GO:0031499">
    <property type="term" value="C:TRAMP complex"/>
    <property type="evidence" value="ECO:0007669"/>
    <property type="project" value="TreeGrafter"/>
</dbReference>
<protein>
    <recommendedName>
        <fullName evidence="10">Terminal nucleotidyltransferase 4A</fullName>
        <ecNumber evidence="3">2.7.7.19</ecNumber>
    </recommendedName>
    <alternativeName>
        <fullName evidence="13">DNA polymerase sigma</fullName>
    </alternativeName>
    <alternativeName>
        <fullName evidence="12">Non-canonical poly(A) RNA polymerase PAPD7</fullName>
    </alternativeName>
    <alternativeName>
        <fullName evidence="11">PAP-associated domain-containing protein 7</fullName>
    </alternativeName>
    <alternativeName>
        <fullName evidence="15">TRAMP-like complex polyadenylate polymerase</fullName>
    </alternativeName>
    <alternativeName>
        <fullName evidence="14">Terminal guanylyltransferase</fullName>
    </alternativeName>
</protein>
<dbReference type="Gene3D" id="3.30.460.10">
    <property type="entry name" value="Beta Polymerase, domain 2"/>
    <property type="match status" value="1"/>
</dbReference>
<dbReference type="Gene3D" id="1.10.1410.10">
    <property type="match status" value="1"/>
</dbReference>
<evidence type="ECO:0000256" key="10">
    <source>
        <dbReference type="ARBA" id="ARBA00067213"/>
    </source>
</evidence>
<proteinExistence type="inferred from homology"/>
<dbReference type="Pfam" id="PF03828">
    <property type="entry name" value="PAP_assoc"/>
    <property type="match status" value="1"/>
</dbReference>
<comment type="subunit">
    <text evidence="9">Component of a nuclear TRAMP-like complex, an ATP-dependent exosome regulatory complex consisting of a helicase (MTREX), an oligadenylate polymerase (TENT4B or TENT4A), and a substrate specific RNA-binding factor (ZCCHC7 or ZCCHC8). Several TRAMP-like complexes exist with specific compositions and are associated with nuclear, or nucleolar RNA exosomes.</text>
</comment>
<dbReference type="GO" id="GO:0060212">
    <property type="term" value="P:negative regulation of nuclear-transcribed mRNA poly(A) tail shortening"/>
    <property type="evidence" value="ECO:0007669"/>
    <property type="project" value="UniProtKB-ARBA"/>
</dbReference>
<dbReference type="SUPFAM" id="SSF81631">
    <property type="entry name" value="PAP/OAS1 substrate-binding domain"/>
    <property type="match status" value="1"/>
</dbReference>
<feature type="domain" description="Poly(A) RNA polymerase mitochondrial-like central palm" evidence="18">
    <location>
        <begin position="2"/>
        <end position="127"/>
    </location>
</feature>